<reference evidence="2" key="1">
    <citation type="submission" date="2019-10" db="EMBL/GenBank/DDBJ databases">
        <title>Conservation and host-specific expression of non-tandemly repeated heterogenous ribosome RNA gene in arbuscular mycorrhizal fungi.</title>
        <authorList>
            <person name="Maeda T."/>
            <person name="Kobayashi Y."/>
            <person name="Nakagawa T."/>
            <person name="Ezawa T."/>
            <person name="Yamaguchi K."/>
            <person name="Bino T."/>
            <person name="Nishimoto Y."/>
            <person name="Shigenobu S."/>
            <person name="Kawaguchi M."/>
        </authorList>
    </citation>
    <scope>NUCLEOTIDE SEQUENCE</scope>
    <source>
        <strain evidence="2">HR1</strain>
    </source>
</reference>
<evidence type="ECO:0000256" key="1">
    <source>
        <dbReference type="SAM" id="MobiDB-lite"/>
    </source>
</evidence>
<feature type="region of interest" description="Disordered" evidence="1">
    <location>
        <begin position="1"/>
        <end position="64"/>
    </location>
</feature>
<accession>A0A8H3QLY4</accession>
<dbReference type="EMBL" id="BLAL01000079">
    <property type="protein sequence ID" value="GES84291.1"/>
    <property type="molecule type" value="Genomic_DNA"/>
</dbReference>
<sequence length="184" mass="21333">MQIKHANDNYDNINNNNNNNNKTVEIKENVRGRDRSRGRGRGKDSDSDRERGHGHSDNEQTVQLPSPSLFNKFQHFKFLHEFTIKHFLHVSDYTIASTFWYSKLDPLMTHIQAVSKSICIPSSNVLIDEIIVRFSGRSVYTVKIKIVNDILAILWMDNDPVTMLSTIHQINGDENQIEKVRRQL</sequence>
<evidence type="ECO:0000313" key="2">
    <source>
        <dbReference type="EMBL" id="GES84291.1"/>
    </source>
</evidence>
<proteinExistence type="predicted"/>
<evidence type="ECO:0000313" key="3">
    <source>
        <dbReference type="Proteomes" id="UP000615446"/>
    </source>
</evidence>
<dbReference type="AlphaFoldDB" id="A0A8H3QLY4"/>
<name>A0A8H3QLY4_9GLOM</name>
<gene>
    <name evidence="2" type="ORF">RCL2_001141500</name>
</gene>
<protein>
    <recommendedName>
        <fullName evidence="4">PiggyBac transposable element-derived protein domain-containing protein</fullName>
    </recommendedName>
</protein>
<feature type="compositionally biased region" description="Low complexity" evidence="1">
    <location>
        <begin position="9"/>
        <end position="21"/>
    </location>
</feature>
<feature type="compositionally biased region" description="Basic and acidic residues" evidence="1">
    <location>
        <begin position="24"/>
        <end position="58"/>
    </location>
</feature>
<dbReference type="OrthoDB" id="2423798at2759"/>
<organism evidence="2 3">
    <name type="scientific">Rhizophagus clarus</name>
    <dbReference type="NCBI Taxonomy" id="94130"/>
    <lineage>
        <taxon>Eukaryota</taxon>
        <taxon>Fungi</taxon>
        <taxon>Fungi incertae sedis</taxon>
        <taxon>Mucoromycota</taxon>
        <taxon>Glomeromycotina</taxon>
        <taxon>Glomeromycetes</taxon>
        <taxon>Glomerales</taxon>
        <taxon>Glomeraceae</taxon>
        <taxon>Rhizophagus</taxon>
    </lineage>
</organism>
<comment type="caution">
    <text evidence="2">The sequence shown here is derived from an EMBL/GenBank/DDBJ whole genome shotgun (WGS) entry which is preliminary data.</text>
</comment>
<dbReference type="Proteomes" id="UP000615446">
    <property type="component" value="Unassembled WGS sequence"/>
</dbReference>
<evidence type="ECO:0008006" key="4">
    <source>
        <dbReference type="Google" id="ProtNLM"/>
    </source>
</evidence>